<reference evidence="1 2" key="1">
    <citation type="journal article" date="2019" name="Sci. Rep.">
        <title>Orb-weaving spider Araneus ventricosus genome elucidates the spidroin gene catalogue.</title>
        <authorList>
            <person name="Kono N."/>
            <person name="Nakamura H."/>
            <person name="Ohtoshi R."/>
            <person name="Moran D.A.P."/>
            <person name="Shinohara A."/>
            <person name="Yoshida Y."/>
            <person name="Fujiwara M."/>
            <person name="Mori M."/>
            <person name="Tomita M."/>
            <person name="Arakawa K."/>
        </authorList>
    </citation>
    <scope>NUCLEOTIDE SEQUENCE [LARGE SCALE GENOMIC DNA]</scope>
</reference>
<keyword evidence="2" id="KW-1185">Reference proteome</keyword>
<gene>
    <name evidence="1" type="ORF">AVEN_73535_1</name>
</gene>
<dbReference type="Proteomes" id="UP000499080">
    <property type="component" value="Unassembled WGS sequence"/>
</dbReference>
<accession>A0A4Y2JGX4</accession>
<organism evidence="1 2">
    <name type="scientific">Araneus ventricosus</name>
    <name type="common">Orbweaver spider</name>
    <name type="synonym">Epeira ventricosa</name>
    <dbReference type="NCBI Taxonomy" id="182803"/>
    <lineage>
        <taxon>Eukaryota</taxon>
        <taxon>Metazoa</taxon>
        <taxon>Ecdysozoa</taxon>
        <taxon>Arthropoda</taxon>
        <taxon>Chelicerata</taxon>
        <taxon>Arachnida</taxon>
        <taxon>Araneae</taxon>
        <taxon>Araneomorphae</taxon>
        <taxon>Entelegynae</taxon>
        <taxon>Araneoidea</taxon>
        <taxon>Araneidae</taxon>
        <taxon>Araneus</taxon>
    </lineage>
</organism>
<evidence type="ECO:0000313" key="1">
    <source>
        <dbReference type="EMBL" id="GBM89247.1"/>
    </source>
</evidence>
<proteinExistence type="predicted"/>
<name>A0A4Y2JGX4_ARAVE</name>
<dbReference type="AlphaFoldDB" id="A0A4Y2JGX4"/>
<protein>
    <submittedName>
        <fullName evidence="1">Uncharacterized protein</fullName>
    </submittedName>
</protein>
<sequence>MDHFTCPRHDHTDEQHRPCVAWQFKTVQKRAVNNAQKGYIVEEGDFPERPVTRSESESGVRSNIFSAATEVEVQDVTKKWLKHSKERDGGRNLGAYSM</sequence>
<comment type="caution">
    <text evidence="1">The sequence shown here is derived from an EMBL/GenBank/DDBJ whole genome shotgun (WGS) entry which is preliminary data.</text>
</comment>
<evidence type="ECO:0000313" key="2">
    <source>
        <dbReference type="Proteomes" id="UP000499080"/>
    </source>
</evidence>
<dbReference type="EMBL" id="BGPR01003526">
    <property type="protein sequence ID" value="GBM89247.1"/>
    <property type="molecule type" value="Genomic_DNA"/>
</dbReference>